<feature type="non-terminal residue" evidence="1">
    <location>
        <position position="1"/>
    </location>
</feature>
<sequence>TTTRKIPVHLVSSDRVDECFDICLERLDAGTIARKDVEQCLMDELKKMAWERNREELIFPTSFDN</sequence>
<dbReference type="Proteomes" id="UP000321570">
    <property type="component" value="Unassembled WGS sequence"/>
</dbReference>
<protein>
    <submittedName>
        <fullName evidence="1">Uncharacterized protein</fullName>
    </submittedName>
</protein>
<gene>
    <name evidence="1" type="ORF">WMSIL1_LOCUS3887</name>
</gene>
<keyword evidence="2" id="KW-1185">Reference proteome</keyword>
<name>A0A564YAV9_HYMDI</name>
<organism evidence="1 2">
    <name type="scientific">Hymenolepis diminuta</name>
    <name type="common">Rat tapeworm</name>
    <dbReference type="NCBI Taxonomy" id="6216"/>
    <lineage>
        <taxon>Eukaryota</taxon>
        <taxon>Metazoa</taxon>
        <taxon>Spiralia</taxon>
        <taxon>Lophotrochozoa</taxon>
        <taxon>Platyhelminthes</taxon>
        <taxon>Cestoda</taxon>
        <taxon>Eucestoda</taxon>
        <taxon>Cyclophyllidea</taxon>
        <taxon>Hymenolepididae</taxon>
        <taxon>Hymenolepis</taxon>
    </lineage>
</organism>
<evidence type="ECO:0000313" key="1">
    <source>
        <dbReference type="EMBL" id="VUZ43654.1"/>
    </source>
</evidence>
<reference evidence="1 2" key="1">
    <citation type="submission" date="2019-07" db="EMBL/GenBank/DDBJ databases">
        <authorList>
            <person name="Jastrzebski P J."/>
            <person name="Paukszto L."/>
            <person name="Jastrzebski P J."/>
        </authorList>
    </citation>
    <scope>NUCLEOTIDE SEQUENCE [LARGE SCALE GENOMIC DNA]</scope>
    <source>
        <strain evidence="1 2">WMS-il1</strain>
    </source>
</reference>
<proteinExistence type="predicted"/>
<dbReference type="EMBL" id="CABIJS010000111">
    <property type="protein sequence ID" value="VUZ43654.1"/>
    <property type="molecule type" value="Genomic_DNA"/>
</dbReference>
<accession>A0A564YAV9</accession>
<evidence type="ECO:0000313" key="2">
    <source>
        <dbReference type="Proteomes" id="UP000321570"/>
    </source>
</evidence>
<dbReference type="AlphaFoldDB" id="A0A564YAV9"/>